<dbReference type="Gene3D" id="3.10.105.10">
    <property type="entry name" value="Dipeptide-binding Protein, Domain 3"/>
    <property type="match status" value="1"/>
</dbReference>
<dbReference type="InterPro" id="IPR000914">
    <property type="entry name" value="SBP_5_dom"/>
</dbReference>
<dbReference type="Gene3D" id="3.40.190.10">
    <property type="entry name" value="Periplasmic binding protein-like II"/>
    <property type="match status" value="1"/>
</dbReference>
<dbReference type="KEGG" id="rhl:LPU83_0256"/>
<dbReference type="PANTHER" id="PTHR30290:SF64">
    <property type="entry name" value="ABC TRANSPORTER PERIPLASMIC BINDING PROTEIN"/>
    <property type="match status" value="1"/>
</dbReference>
<name>W6R4T0_9HYPH</name>
<evidence type="ECO:0000256" key="2">
    <source>
        <dbReference type="ARBA" id="ARBA00005695"/>
    </source>
</evidence>
<dbReference type="PANTHER" id="PTHR30290">
    <property type="entry name" value="PERIPLASMIC BINDING COMPONENT OF ABC TRANSPORTER"/>
    <property type="match status" value="1"/>
</dbReference>
<evidence type="ECO:0000313" key="6">
    <source>
        <dbReference type="EMBL" id="CDM55939.1"/>
    </source>
</evidence>
<dbReference type="PATRIC" id="fig|348824.6.peg.266"/>
<dbReference type="GO" id="GO:0042884">
    <property type="term" value="P:microcin transport"/>
    <property type="evidence" value="ECO:0007669"/>
    <property type="project" value="TreeGrafter"/>
</dbReference>
<proteinExistence type="inferred from homology"/>
<dbReference type="EMBL" id="HG916852">
    <property type="protein sequence ID" value="CDM55939.1"/>
    <property type="molecule type" value="Genomic_DNA"/>
</dbReference>
<evidence type="ECO:0000256" key="4">
    <source>
        <dbReference type="SAM" id="SignalP"/>
    </source>
</evidence>
<dbReference type="InterPro" id="IPR039424">
    <property type="entry name" value="SBP_5"/>
</dbReference>
<dbReference type="CDD" id="cd08497">
    <property type="entry name" value="MbnE-like"/>
    <property type="match status" value="1"/>
</dbReference>
<feature type="signal peptide" evidence="4">
    <location>
        <begin position="1"/>
        <end position="26"/>
    </location>
</feature>
<feature type="domain" description="Solute-binding protein family 5" evidence="5">
    <location>
        <begin position="108"/>
        <end position="523"/>
    </location>
</feature>
<dbReference type="RefSeq" id="WP_024313442.1">
    <property type="nucleotide sequence ID" value="NZ_ATTO01000004.1"/>
</dbReference>
<dbReference type="GO" id="GO:0043190">
    <property type="term" value="C:ATP-binding cassette (ABC) transporter complex"/>
    <property type="evidence" value="ECO:0007669"/>
    <property type="project" value="InterPro"/>
</dbReference>
<sequence length="611" mass="69011">MARTWSKRRLIVALVALSWLALPVQAQEQNFQIGTSSIGELKYKPGFKHFDYVNPNAPKGGTLNLSTTGTFDTFNPLPAKGELADGAALVFETLTKSADDELLASYGLLAEGISFPADISSATFRLRAEAKWADGQPVTPEDVIFSLDKFKQLNPLYANYYKHVVRAEKTGDRDVTFIFDEKGNKELPNILGQLMILPKHWWEGTGSDGKPRDITKTTLEPILGSGPYKIAAFTAGSTVRYELRDDYWGKDLNVNVGQNNFRNVNYTFFGDREVEFEAFRAGNVDYRQETQASRWAKAYDFPAIKDGRVIREEVPNALRAVGVMQALTPNLRRDQFKDPRVREALNYALDFEDLNRNLAFNAFKRIDSYFWGTELASSGLPQGRELEILQSLKDQVPPEVFTTPYANPVAGDPQKLRDNLRKAIGLFKEAGYELQGNRMVNTKTGQPMSFEILLSNPSFERSVMPFVNNLKKIGVDARLRTVDASQYTNRVRSFDYDMIWSVWAETMNPGNEQMDYWGSQSANQQGSRNYAGIANPAIDALIRMIIFAPNRDEQVAAIKAMDRVLLANHYVIPLFYSNNSRIAYWNKLAHPAELPTYSIGFPDVWWSKDAK</sequence>
<dbReference type="GO" id="GO:1904680">
    <property type="term" value="F:peptide transmembrane transporter activity"/>
    <property type="evidence" value="ECO:0007669"/>
    <property type="project" value="TreeGrafter"/>
</dbReference>
<evidence type="ECO:0000256" key="1">
    <source>
        <dbReference type="ARBA" id="ARBA00004418"/>
    </source>
</evidence>
<dbReference type="SUPFAM" id="SSF53850">
    <property type="entry name" value="Periplasmic binding protein-like II"/>
    <property type="match status" value="1"/>
</dbReference>
<dbReference type="Pfam" id="PF00496">
    <property type="entry name" value="SBP_bac_5"/>
    <property type="match status" value="1"/>
</dbReference>
<evidence type="ECO:0000259" key="5">
    <source>
        <dbReference type="Pfam" id="PF00496"/>
    </source>
</evidence>
<accession>W6R4T0</accession>
<reference evidence="6" key="1">
    <citation type="submission" date="2013-11" db="EMBL/GenBank/DDBJ databases">
        <title>Draft genome sequence of the broad-host-range Rhizobium sp. LPU83 strain, a member of the low-genetic diversity Oregon-like Rhizobium sp. group.</title>
        <authorList>
            <person name="Wibberg D."/>
            <person name="Puehler A."/>
            <person name="Schlueter A."/>
        </authorList>
    </citation>
    <scope>NUCLEOTIDE SEQUENCE [LARGE SCALE GENOMIC DNA]</scope>
    <source>
        <strain evidence="6">LPU83</strain>
    </source>
</reference>
<keyword evidence="7" id="KW-1185">Reference proteome</keyword>
<dbReference type="AlphaFoldDB" id="W6R4T0"/>
<organism evidence="6 7">
    <name type="scientific">Rhizobium favelukesii</name>
    <dbReference type="NCBI Taxonomy" id="348824"/>
    <lineage>
        <taxon>Bacteria</taxon>
        <taxon>Pseudomonadati</taxon>
        <taxon>Pseudomonadota</taxon>
        <taxon>Alphaproteobacteria</taxon>
        <taxon>Hyphomicrobiales</taxon>
        <taxon>Rhizobiaceae</taxon>
        <taxon>Rhizobium/Agrobacterium group</taxon>
        <taxon>Rhizobium</taxon>
    </lineage>
</organism>
<evidence type="ECO:0000313" key="7">
    <source>
        <dbReference type="Proteomes" id="UP000019443"/>
    </source>
</evidence>
<dbReference type="eggNOG" id="COG4166">
    <property type="taxonomic scope" value="Bacteria"/>
</dbReference>
<gene>
    <name evidence="6" type="ORF">LPU83_0256</name>
</gene>
<comment type="subcellular location">
    <subcellularLocation>
        <location evidence="1">Periplasm</location>
    </subcellularLocation>
</comment>
<comment type="similarity">
    <text evidence="2">Belongs to the bacterial solute-binding protein 5 family.</text>
</comment>
<dbReference type="PIRSF" id="PIRSF002741">
    <property type="entry name" value="MppA"/>
    <property type="match status" value="1"/>
</dbReference>
<feature type="chain" id="PRO_5004882163" evidence="4">
    <location>
        <begin position="27"/>
        <end position="611"/>
    </location>
</feature>
<dbReference type="Proteomes" id="UP000019443">
    <property type="component" value="Chromosome"/>
</dbReference>
<keyword evidence="3 4" id="KW-0732">Signal</keyword>
<dbReference type="GO" id="GO:0015833">
    <property type="term" value="P:peptide transport"/>
    <property type="evidence" value="ECO:0007669"/>
    <property type="project" value="TreeGrafter"/>
</dbReference>
<protein>
    <submittedName>
        <fullName evidence="6">Peptide ABtransporter, substrate-binding protein</fullName>
    </submittedName>
</protein>
<dbReference type="HOGENOM" id="CLU_023171_0_0_5"/>
<evidence type="ECO:0000256" key="3">
    <source>
        <dbReference type="ARBA" id="ARBA00022729"/>
    </source>
</evidence>
<dbReference type="InterPro" id="IPR030678">
    <property type="entry name" value="Peptide/Ni-bd"/>
</dbReference>
<dbReference type="GO" id="GO:0030288">
    <property type="term" value="C:outer membrane-bounded periplasmic space"/>
    <property type="evidence" value="ECO:0007669"/>
    <property type="project" value="TreeGrafter"/>
</dbReference>